<name>A0A9P6QLB6_9FUNG</name>
<dbReference type="InterPro" id="IPR010530">
    <property type="entry name" value="B12D"/>
</dbReference>
<keyword evidence="3" id="KW-1185">Reference proteome</keyword>
<evidence type="ECO:0000313" key="3">
    <source>
        <dbReference type="Proteomes" id="UP000807716"/>
    </source>
</evidence>
<keyword evidence="1" id="KW-0812">Transmembrane</keyword>
<dbReference type="Pfam" id="PF06522">
    <property type="entry name" value="B12D"/>
    <property type="match status" value="1"/>
</dbReference>
<evidence type="ECO:0000313" key="2">
    <source>
        <dbReference type="EMBL" id="KAG0270167.1"/>
    </source>
</evidence>
<reference evidence="2" key="1">
    <citation type="journal article" date="2020" name="Fungal Divers.">
        <title>Resolving the Mortierellaceae phylogeny through synthesis of multi-gene phylogenetics and phylogenomics.</title>
        <authorList>
            <person name="Vandepol N."/>
            <person name="Liber J."/>
            <person name="Desiro A."/>
            <person name="Na H."/>
            <person name="Kennedy M."/>
            <person name="Barry K."/>
            <person name="Grigoriev I.V."/>
            <person name="Miller A.N."/>
            <person name="O'Donnell K."/>
            <person name="Stajich J.E."/>
            <person name="Bonito G."/>
        </authorList>
    </citation>
    <scope>NUCLEOTIDE SEQUENCE</scope>
    <source>
        <strain evidence="2">BC1065</strain>
    </source>
</reference>
<protein>
    <submittedName>
        <fullName evidence="2">Uncharacterized protein</fullName>
    </submittedName>
</protein>
<accession>A0A9P6QLB6</accession>
<proteinExistence type="predicted"/>
<organism evidence="2 3">
    <name type="scientific">Actinomortierella ambigua</name>
    <dbReference type="NCBI Taxonomy" id="1343610"/>
    <lineage>
        <taxon>Eukaryota</taxon>
        <taxon>Fungi</taxon>
        <taxon>Fungi incertae sedis</taxon>
        <taxon>Mucoromycota</taxon>
        <taxon>Mortierellomycotina</taxon>
        <taxon>Mortierellomycetes</taxon>
        <taxon>Mortierellales</taxon>
        <taxon>Mortierellaceae</taxon>
        <taxon>Actinomortierella</taxon>
    </lineage>
</organism>
<dbReference type="PANTHER" id="PTHR14256">
    <property type="entry name" value="NADH-UBIQUINONE OXIDOREDUCTASE MLRQ SUBUNIT"/>
    <property type="match status" value="1"/>
</dbReference>
<keyword evidence="1" id="KW-0472">Membrane</keyword>
<evidence type="ECO:0000256" key="1">
    <source>
        <dbReference type="SAM" id="Phobius"/>
    </source>
</evidence>
<dbReference type="OrthoDB" id="5511684at2759"/>
<feature type="transmembrane region" description="Helical" evidence="1">
    <location>
        <begin position="13"/>
        <end position="33"/>
    </location>
</feature>
<dbReference type="EMBL" id="JAAAJB010000010">
    <property type="protein sequence ID" value="KAG0270167.1"/>
    <property type="molecule type" value="Genomic_DNA"/>
</dbReference>
<dbReference type="AlphaFoldDB" id="A0A9P6QLB6"/>
<dbReference type="PANTHER" id="PTHR14256:SF1">
    <property type="entry name" value="GEO09626P1"/>
    <property type="match status" value="1"/>
</dbReference>
<gene>
    <name evidence="2" type="ORF">DFQ27_000086</name>
</gene>
<dbReference type="Proteomes" id="UP000807716">
    <property type="component" value="Unassembled WGS sequence"/>
</dbReference>
<keyword evidence="1" id="KW-1133">Transmembrane helix</keyword>
<sequence>MAGIVHLVKTNPALAPLFIFGGSGVVGGIAYMGHCLRSNPDVIIAKTKPEKPWERIQPHENVKLWSPNKEFWDNRKANAAVPDRE</sequence>
<comment type="caution">
    <text evidence="2">The sequence shown here is derived from an EMBL/GenBank/DDBJ whole genome shotgun (WGS) entry which is preliminary data.</text>
</comment>